<organism evidence="1 2">
    <name type="scientific">Lepidopterella palustris CBS 459.81</name>
    <dbReference type="NCBI Taxonomy" id="1314670"/>
    <lineage>
        <taxon>Eukaryota</taxon>
        <taxon>Fungi</taxon>
        <taxon>Dikarya</taxon>
        <taxon>Ascomycota</taxon>
        <taxon>Pezizomycotina</taxon>
        <taxon>Dothideomycetes</taxon>
        <taxon>Pleosporomycetidae</taxon>
        <taxon>Mytilinidiales</taxon>
        <taxon>Argynnaceae</taxon>
        <taxon>Lepidopterella</taxon>
    </lineage>
</organism>
<sequence>MLSAMEAIRRFLGILFLHDRRVERGSQHNRCDWFTGYGVRVREANACICIVLALMRPYHVVKSLAYFMELQVRSMRIIDVVRRHARRAWDLPCRFLCSAKLAMNGFHVGCVHRRGHNSHLNDNHFLSQVRRGKVGRLSLKRRYAVISIQGASINHKQQQVEVALMNSKRI</sequence>
<protein>
    <submittedName>
        <fullName evidence="1">Uncharacterized protein</fullName>
    </submittedName>
</protein>
<evidence type="ECO:0000313" key="2">
    <source>
        <dbReference type="Proteomes" id="UP000250266"/>
    </source>
</evidence>
<accession>A0A8E2E4K0</accession>
<proteinExistence type="predicted"/>
<evidence type="ECO:0000313" key="1">
    <source>
        <dbReference type="EMBL" id="OCK77083.1"/>
    </source>
</evidence>
<dbReference type="EMBL" id="KV745156">
    <property type="protein sequence ID" value="OCK77083.1"/>
    <property type="molecule type" value="Genomic_DNA"/>
</dbReference>
<dbReference type="Proteomes" id="UP000250266">
    <property type="component" value="Unassembled WGS sequence"/>
</dbReference>
<gene>
    <name evidence="1" type="ORF">K432DRAFT_129623</name>
</gene>
<keyword evidence="2" id="KW-1185">Reference proteome</keyword>
<reference evidence="1 2" key="1">
    <citation type="journal article" date="2016" name="Nat. Commun.">
        <title>Ectomycorrhizal ecology is imprinted in the genome of the dominant symbiotic fungus Cenococcum geophilum.</title>
        <authorList>
            <consortium name="DOE Joint Genome Institute"/>
            <person name="Peter M."/>
            <person name="Kohler A."/>
            <person name="Ohm R.A."/>
            <person name="Kuo A."/>
            <person name="Krutzmann J."/>
            <person name="Morin E."/>
            <person name="Arend M."/>
            <person name="Barry K.W."/>
            <person name="Binder M."/>
            <person name="Choi C."/>
            <person name="Clum A."/>
            <person name="Copeland A."/>
            <person name="Grisel N."/>
            <person name="Haridas S."/>
            <person name="Kipfer T."/>
            <person name="LaButti K."/>
            <person name="Lindquist E."/>
            <person name="Lipzen A."/>
            <person name="Maire R."/>
            <person name="Meier B."/>
            <person name="Mihaltcheva S."/>
            <person name="Molinier V."/>
            <person name="Murat C."/>
            <person name="Poggeler S."/>
            <person name="Quandt C.A."/>
            <person name="Sperisen C."/>
            <person name="Tritt A."/>
            <person name="Tisserant E."/>
            <person name="Crous P.W."/>
            <person name="Henrissat B."/>
            <person name="Nehls U."/>
            <person name="Egli S."/>
            <person name="Spatafora J.W."/>
            <person name="Grigoriev I.V."/>
            <person name="Martin F.M."/>
        </authorList>
    </citation>
    <scope>NUCLEOTIDE SEQUENCE [LARGE SCALE GENOMIC DNA]</scope>
    <source>
        <strain evidence="1 2">CBS 459.81</strain>
    </source>
</reference>
<dbReference type="AlphaFoldDB" id="A0A8E2E4K0"/>
<name>A0A8E2E4K0_9PEZI</name>